<organism evidence="2 3">
    <name type="scientific">Agarivorans gilvus</name>
    <dbReference type="NCBI Taxonomy" id="680279"/>
    <lineage>
        <taxon>Bacteria</taxon>
        <taxon>Pseudomonadati</taxon>
        <taxon>Pseudomonadota</taxon>
        <taxon>Gammaproteobacteria</taxon>
        <taxon>Alteromonadales</taxon>
        <taxon>Alteromonadaceae</taxon>
        <taxon>Agarivorans</taxon>
    </lineage>
</organism>
<feature type="transmembrane region" description="Helical" evidence="1">
    <location>
        <begin position="337"/>
        <end position="358"/>
    </location>
</feature>
<dbReference type="EMBL" id="BMDY01000013">
    <property type="protein sequence ID" value="GGB09518.1"/>
    <property type="molecule type" value="Genomic_DNA"/>
</dbReference>
<reference evidence="3" key="1">
    <citation type="journal article" date="2019" name="Int. J. Syst. Evol. Microbiol.">
        <title>The Global Catalogue of Microorganisms (GCM) 10K type strain sequencing project: providing services to taxonomists for standard genome sequencing and annotation.</title>
        <authorList>
            <consortium name="The Broad Institute Genomics Platform"/>
            <consortium name="The Broad Institute Genome Sequencing Center for Infectious Disease"/>
            <person name="Wu L."/>
            <person name="Ma J."/>
        </authorList>
    </citation>
    <scope>NUCLEOTIDE SEQUENCE [LARGE SCALE GENOMIC DNA]</scope>
    <source>
        <strain evidence="3">CGMCC 1.10131</strain>
    </source>
</reference>
<dbReference type="Pfam" id="PF04087">
    <property type="entry name" value="DUF389"/>
    <property type="match status" value="1"/>
</dbReference>
<evidence type="ECO:0000313" key="2">
    <source>
        <dbReference type="EMBL" id="GGB09518.1"/>
    </source>
</evidence>
<feature type="transmembrane region" description="Helical" evidence="1">
    <location>
        <begin position="437"/>
        <end position="454"/>
    </location>
</feature>
<keyword evidence="3" id="KW-1185">Reference proteome</keyword>
<dbReference type="Gene3D" id="2.60.200.40">
    <property type="match status" value="1"/>
</dbReference>
<dbReference type="InterPro" id="IPR017438">
    <property type="entry name" value="ATP-NAD_kinase_N"/>
</dbReference>
<feature type="transmembrane region" description="Helical" evidence="1">
    <location>
        <begin position="397"/>
        <end position="417"/>
    </location>
</feature>
<dbReference type="InterPro" id="IPR005240">
    <property type="entry name" value="DUF389"/>
</dbReference>
<dbReference type="InterPro" id="IPR016064">
    <property type="entry name" value="NAD/diacylglycerol_kinase_sf"/>
</dbReference>
<keyword evidence="1" id="KW-1133">Transmembrane helix</keyword>
<evidence type="ECO:0008006" key="4">
    <source>
        <dbReference type="Google" id="ProtNLM"/>
    </source>
</evidence>
<feature type="transmembrane region" description="Helical" evidence="1">
    <location>
        <begin position="525"/>
        <end position="543"/>
    </location>
</feature>
<feature type="transmembrane region" description="Helical" evidence="1">
    <location>
        <begin position="489"/>
        <end position="513"/>
    </location>
</feature>
<dbReference type="Proteomes" id="UP000651977">
    <property type="component" value="Unassembled WGS sequence"/>
</dbReference>
<evidence type="ECO:0000313" key="3">
    <source>
        <dbReference type="Proteomes" id="UP000651977"/>
    </source>
</evidence>
<feature type="transmembrane region" description="Helical" evidence="1">
    <location>
        <begin position="364"/>
        <end position="385"/>
    </location>
</feature>
<dbReference type="Gene3D" id="3.40.50.10330">
    <property type="entry name" value="Probable inorganic polyphosphate/atp-NAD kinase, domain 1"/>
    <property type="match status" value="1"/>
</dbReference>
<gene>
    <name evidence="2" type="ORF">GCM10007414_23620</name>
</gene>
<dbReference type="PANTHER" id="PTHR20992:SF9">
    <property type="entry name" value="AT15442P-RELATED"/>
    <property type="match status" value="1"/>
</dbReference>
<accession>A0ABQ1I2C4</accession>
<dbReference type="PANTHER" id="PTHR20992">
    <property type="entry name" value="AT15442P-RELATED"/>
    <property type="match status" value="1"/>
</dbReference>
<proteinExistence type="predicted"/>
<feature type="transmembrane region" description="Helical" evidence="1">
    <location>
        <begin position="461"/>
        <end position="483"/>
    </location>
</feature>
<name>A0ABQ1I2C4_9ALTE</name>
<keyword evidence="1" id="KW-0472">Membrane</keyword>
<evidence type="ECO:0000256" key="1">
    <source>
        <dbReference type="SAM" id="Phobius"/>
    </source>
</evidence>
<protein>
    <recommendedName>
        <fullName evidence="4">TIGR00341 family protein</fullName>
    </recommendedName>
</protein>
<sequence length="619" mass="67381">MADSFLLFEVTDSELVSSKILPLFEQVVLPKSWQQEQPPQLDAQSVVYCYLSDSALAKVLDLAIQQQWLVAILPHPQASHARRGFSLLGGIEAAIQDYQQAKALTVDILRCNQHLVLNHLVVGHSFNLRPGGHNAPWRERLKQTWLNIGKIGQIKPLKLSLQTAGECSFSTAVVGLVVIEHAHGSMLSKRILPDTHCNDGMLESMLIAPRSIMEMCRFLFLAMFGRVVRKPPFLGLIKSKSLSLEAERPFSFWLDGIESQARRLELRCEHRSLQLLPSKAMIFQDEAIAQKESRKMAHLPEGEAIKGLAEKPLPWIAHAATEEFKELYQLLRDNARITPAFITLMILSTLLATIGLYASSAPVIIGAMILAPLMAPIISLSMALTRQDPSLTTSSSFTLLVGLCVALGFAAGASFIIPMELITPEIASRMSPNLLDLGVAIISGVAGAYAHARVDAAKSLAGVAIAVALVPPLAVTGIGLGWLDVSVAWGAFLLFLTNLAGIVFSAAVCFLALGFAPFTRAKKGLAMALVAVALVSVPLFFSFSRLAEEANIVQRLQGKTFNQVLLRTVQARGIEPLVLRVQLVSEHALTNQQLDSLKQSIEQQLGQAVTLEASIIIRR</sequence>
<dbReference type="NCBIfam" id="TIGR00341">
    <property type="entry name" value="TIGR00341 family protein"/>
    <property type="match status" value="1"/>
</dbReference>
<comment type="caution">
    <text evidence="2">The sequence shown here is derived from an EMBL/GenBank/DDBJ whole genome shotgun (WGS) entry which is preliminary data.</text>
</comment>
<dbReference type="RefSeq" id="WP_055734717.1">
    <property type="nucleotide sequence ID" value="NZ_BMDY01000013.1"/>
</dbReference>
<keyword evidence="1" id="KW-0812">Transmembrane</keyword>
<dbReference type="SUPFAM" id="SSF111331">
    <property type="entry name" value="NAD kinase/diacylglycerol kinase-like"/>
    <property type="match status" value="1"/>
</dbReference>